<dbReference type="Pfam" id="PF00144">
    <property type="entry name" value="Beta-lactamase"/>
    <property type="match status" value="1"/>
</dbReference>
<evidence type="ECO:0000259" key="2">
    <source>
        <dbReference type="Pfam" id="PF00144"/>
    </source>
</evidence>
<name>A0A2T0SQI4_9PSEU</name>
<dbReference type="EMBL" id="PVTF01000013">
    <property type="protein sequence ID" value="PRY35672.1"/>
    <property type="molecule type" value="Genomic_DNA"/>
</dbReference>
<dbReference type="Proteomes" id="UP000239494">
    <property type="component" value="Unassembled WGS sequence"/>
</dbReference>
<dbReference type="InterPro" id="IPR050789">
    <property type="entry name" value="Diverse_Enzym_Activities"/>
</dbReference>
<reference evidence="3 4" key="1">
    <citation type="submission" date="2018-03" db="EMBL/GenBank/DDBJ databases">
        <title>Genomic Encyclopedia of Archaeal and Bacterial Type Strains, Phase II (KMG-II): from individual species to whole genera.</title>
        <authorList>
            <person name="Goeker M."/>
        </authorList>
    </citation>
    <scope>NUCLEOTIDE SEQUENCE [LARGE SCALE GENOMIC DNA]</scope>
    <source>
        <strain evidence="3 4">DSM 44720</strain>
    </source>
</reference>
<evidence type="ECO:0000313" key="4">
    <source>
        <dbReference type="Proteomes" id="UP000239494"/>
    </source>
</evidence>
<keyword evidence="4" id="KW-1185">Reference proteome</keyword>
<dbReference type="AlphaFoldDB" id="A0A2T0SQI4"/>
<evidence type="ECO:0000256" key="1">
    <source>
        <dbReference type="SAM" id="MobiDB-lite"/>
    </source>
</evidence>
<dbReference type="SUPFAM" id="SSF56601">
    <property type="entry name" value="beta-lactamase/transpeptidase-like"/>
    <property type="match status" value="1"/>
</dbReference>
<gene>
    <name evidence="3" type="ORF">CLV43_11399</name>
</gene>
<organism evidence="3 4">
    <name type="scientific">Umezawaea tangerina</name>
    <dbReference type="NCBI Taxonomy" id="84725"/>
    <lineage>
        <taxon>Bacteria</taxon>
        <taxon>Bacillati</taxon>
        <taxon>Actinomycetota</taxon>
        <taxon>Actinomycetes</taxon>
        <taxon>Pseudonocardiales</taxon>
        <taxon>Pseudonocardiaceae</taxon>
        <taxon>Umezawaea</taxon>
    </lineage>
</organism>
<evidence type="ECO:0000313" key="3">
    <source>
        <dbReference type="EMBL" id="PRY35672.1"/>
    </source>
</evidence>
<dbReference type="PANTHER" id="PTHR43283:SF3">
    <property type="entry name" value="BETA-LACTAMASE FAMILY PROTEIN (AFU_ORTHOLOGUE AFUA_5G07500)"/>
    <property type="match status" value="1"/>
</dbReference>
<dbReference type="InterPro" id="IPR012338">
    <property type="entry name" value="Beta-lactam/transpept-like"/>
</dbReference>
<feature type="domain" description="Beta-lactamase-related" evidence="2">
    <location>
        <begin position="9"/>
        <end position="353"/>
    </location>
</feature>
<dbReference type="InterPro" id="IPR001466">
    <property type="entry name" value="Beta-lactam-related"/>
</dbReference>
<accession>A0A2T0SQI4</accession>
<dbReference type="OrthoDB" id="4281716at2"/>
<feature type="region of interest" description="Disordered" evidence="1">
    <location>
        <begin position="366"/>
        <end position="390"/>
    </location>
</feature>
<dbReference type="Gene3D" id="3.40.710.10">
    <property type="entry name" value="DD-peptidase/beta-lactamase superfamily"/>
    <property type="match status" value="1"/>
</dbReference>
<proteinExistence type="predicted"/>
<sequence length="439" mass="46838">MIPAVQRLAEFVEAEVAADRLPGAVVGVVHRGREVFFEAFGFRDRARGVAMTTDSLFWVASMSKPITAAAALLLVERGRLALGDPIGAYLPQFAGRSVQPTVLDLLRHTAGMPEGLLGDSPVHELYADAVGDGMTDLTGAEFVDRLSRLPLLHVPGAVWHYGWGVDLVGLIIESLVGTSLGDFLRDEVCGPLGMTDTTFGVPDGHRDRFARPSPPHVLPDLSVARFHSGGAGLVSTAGDYLRFVRMLLAKGEPLLGRKTVEYMLSDQLAPGTDTSRLERPGWNPGHGFGIGLAVRRRVGGVPVPGSVGEVTWPGAGGTTWWADPSEDLGVVVMAHTTADIEPRIQGTRARLPAVAASDLMRHHPACRQRPGTRRRADTGPHTTAWRGQTWFSPPSTYRLAPMTKLLSAEARNATAAATSAGSPTRPMAIEAPAWAVKSA</sequence>
<dbReference type="PANTHER" id="PTHR43283">
    <property type="entry name" value="BETA-LACTAMASE-RELATED"/>
    <property type="match status" value="1"/>
</dbReference>
<comment type="caution">
    <text evidence="3">The sequence shown here is derived from an EMBL/GenBank/DDBJ whole genome shotgun (WGS) entry which is preliminary data.</text>
</comment>
<protein>
    <submittedName>
        <fullName evidence="3">CubicO group peptidase (Beta-lactamase class C family)</fullName>
    </submittedName>
</protein>